<evidence type="ECO:0000256" key="2">
    <source>
        <dbReference type="ARBA" id="ARBA00008643"/>
    </source>
</evidence>
<keyword evidence="6" id="KW-0498">Mitosis</keyword>
<evidence type="ECO:0000313" key="12">
    <source>
        <dbReference type="Proteomes" id="UP000261340"/>
    </source>
</evidence>
<accession>A0A3Q0RBD9</accession>
<dbReference type="Ensembl" id="ENSACIT00000009751.1">
    <property type="protein sequence ID" value="ENSACIP00000009469.1"/>
    <property type="gene ID" value="ENSACIG00000007418.1"/>
</dbReference>
<keyword evidence="5" id="KW-0132">Cell division</keyword>
<dbReference type="GO" id="GO:0051301">
    <property type="term" value="P:cell division"/>
    <property type="evidence" value="ECO:0007669"/>
    <property type="project" value="UniProtKB-KW"/>
</dbReference>
<dbReference type="GeneTree" id="ENSGT00390000018665"/>
<dbReference type="PANTHER" id="PTHR14527">
    <property type="entry name" value="PROTEIN MIS12 HOMOLOG"/>
    <property type="match status" value="1"/>
</dbReference>
<dbReference type="GO" id="GO:0000444">
    <property type="term" value="C:MIS12/MIND type complex"/>
    <property type="evidence" value="ECO:0007669"/>
    <property type="project" value="TreeGrafter"/>
</dbReference>
<sequence length="217" mass="25037">MNTSGGDRFSPSQLKLYETQFFGFTPQTCMIRINNAFLDCVYEILPIVEKVCVRQLSKGQMDGTEELLRSRARECSLKLQQFLEERFKQLSKRMEGLLVSHCFSVPPNVLLPEDQSHKNYPQDMQEVQKLESSLAALQRAFEAEVCARRALLAELEEQREVQKQLDEILTWVGELQEAWVKEGNGSFHESFRLVMESVKKLQEAVREVLVQQSSSMN</sequence>
<keyword evidence="7" id="KW-0995">Kinetochore</keyword>
<dbReference type="AlphaFoldDB" id="A0A3Q0RBD9"/>
<comment type="subcellular location">
    <subcellularLocation>
        <location evidence="1">Chromosome</location>
        <location evidence="1">Centromere</location>
        <location evidence="1">Kinetochore</location>
    </subcellularLocation>
</comment>
<evidence type="ECO:0000256" key="7">
    <source>
        <dbReference type="ARBA" id="ARBA00022838"/>
    </source>
</evidence>
<evidence type="ECO:0000313" key="11">
    <source>
        <dbReference type="Ensembl" id="ENSACIP00000009469.1"/>
    </source>
</evidence>
<organism evidence="11 12">
    <name type="scientific">Amphilophus citrinellus</name>
    <name type="common">Midas cichlid</name>
    <name type="synonym">Cichlasoma citrinellum</name>
    <dbReference type="NCBI Taxonomy" id="61819"/>
    <lineage>
        <taxon>Eukaryota</taxon>
        <taxon>Metazoa</taxon>
        <taxon>Chordata</taxon>
        <taxon>Craniata</taxon>
        <taxon>Vertebrata</taxon>
        <taxon>Euteleostomi</taxon>
        <taxon>Actinopterygii</taxon>
        <taxon>Neopterygii</taxon>
        <taxon>Teleostei</taxon>
        <taxon>Neoteleostei</taxon>
        <taxon>Acanthomorphata</taxon>
        <taxon>Ovalentaria</taxon>
        <taxon>Cichlomorphae</taxon>
        <taxon>Cichliformes</taxon>
        <taxon>Cichlidae</taxon>
        <taxon>New World cichlids</taxon>
        <taxon>Cichlasomatinae</taxon>
        <taxon>Heroini</taxon>
        <taxon>Amphilophus</taxon>
    </lineage>
</organism>
<keyword evidence="9" id="KW-0131">Cell cycle</keyword>
<dbReference type="GO" id="GO:0000070">
    <property type="term" value="P:mitotic sister chromatid segregation"/>
    <property type="evidence" value="ECO:0007669"/>
    <property type="project" value="TreeGrafter"/>
</dbReference>
<evidence type="ECO:0000256" key="5">
    <source>
        <dbReference type="ARBA" id="ARBA00022618"/>
    </source>
</evidence>
<evidence type="ECO:0000256" key="8">
    <source>
        <dbReference type="ARBA" id="ARBA00023054"/>
    </source>
</evidence>
<proteinExistence type="inferred from homology"/>
<reference evidence="11" key="1">
    <citation type="submission" date="2025-08" db="UniProtKB">
        <authorList>
            <consortium name="Ensembl"/>
        </authorList>
    </citation>
    <scope>IDENTIFICATION</scope>
</reference>
<dbReference type="PANTHER" id="PTHR14527:SF2">
    <property type="entry name" value="PROTEIN MIS12 HOMOLOG"/>
    <property type="match status" value="1"/>
</dbReference>
<reference evidence="11" key="2">
    <citation type="submission" date="2025-09" db="UniProtKB">
        <authorList>
            <consortium name="Ensembl"/>
        </authorList>
    </citation>
    <scope>IDENTIFICATION</scope>
</reference>
<protein>
    <recommendedName>
        <fullName evidence="3">Protein MIS12 homolog</fullName>
    </recommendedName>
</protein>
<dbReference type="Proteomes" id="UP000261340">
    <property type="component" value="Unplaced"/>
</dbReference>
<keyword evidence="8" id="KW-0175">Coiled coil</keyword>
<evidence type="ECO:0000256" key="1">
    <source>
        <dbReference type="ARBA" id="ARBA00004629"/>
    </source>
</evidence>
<evidence type="ECO:0000256" key="9">
    <source>
        <dbReference type="ARBA" id="ARBA00023306"/>
    </source>
</evidence>
<keyword evidence="4" id="KW-0158">Chromosome</keyword>
<dbReference type="STRING" id="61819.ENSACIP00000009469"/>
<name>A0A3Q0RBD9_AMPCI</name>
<comment type="similarity">
    <text evidence="2">Belongs to the mis12 family.</text>
</comment>
<dbReference type="Pfam" id="PF05859">
    <property type="entry name" value="Mis12"/>
    <property type="match status" value="1"/>
</dbReference>
<evidence type="ECO:0000256" key="10">
    <source>
        <dbReference type="ARBA" id="ARBA00023328"/>
    </source>
</evidence>
<dbReference type="GO" id="GO:0051382">
    <property type="term" value="P:kinetochore assembly"/>
    <property type="evidence" value="ECO:0007669"/>
    <property type="project" value="TreeGrafter"/>
</dbReference>
<dbReference type="GO" id="GO:0005634">
    <property type="term" value="C:nucleus"/>
    <property type="evidence" value="ECO:0007669"/>
    <property type="project" value="InterPro"/>
</dbReference>
<keyword evidence="12" id="KW-1185">Reference proteome</keyword>
<evidence type="ECO:0000256" key="4">
    <source>
        <dbReference type="ARBA" id="ARBA00022454"/>
    </source>
</evidence>
<evidence type="ECO:0000256" key="6">
    <source>
        <dbReference type="ARBA" id="ARBA00022776"/>
    </source>
</evidence>
<evidence type="ECO:0000256" key="3">
    <source>
        <dbReference type="ARBA" id="ARBA00013793"/>
    </source>
</evidence>
<keyword evidence="10" id="KW-0137">Centromere</keyword>
<dbReference type="InterPro" id="IPR008685">
    <property type="entry name" value="Centromere_Mis12"/>
</dbReference>
<dbReference type="OMA" id="DYLFEMM"/>